<comment type="caution">
    <text evidence="2">The sequence shown here is derived from an EMBL/GenBank/DDBJ whole genome shotgun (WGS) entry which is preliminary data.</text>
</comment>
<reference evidence="2 3" key="1">
    <citation type="submission" date="2020-05" db="EMBL/GenBank/DDBJ databases">
        <title>Bremerella alba sp. nov., a novel planctomycete isolated from the surface of the macroalga Fucus spiralis.</title>
        <authorList>
            <person name="Godinho O."/>
            <person name="Botelho R."/>
            <person name="Albuquerque L."/>
            <person name="Wiegand S."/>
            <person name="Da Costa M.S."/>
            <person name="Lobo-Da-Cunha A."/>
            <person name="Jogler C."/>
            <person name="Lage O.M."/>
        </authorList>
    </citation>
    <scope>NUCLEOTIDE SEQUENCE [LARGE SCALE GENOMIC DNA]</scope>
    <source>
        <strain evidence="2 3">FF15</strain>
    </source>
</reference>
<gene>
    <name evidence="2" type="ORF">HOV93_12200</name>
</gene>
<dbReference type="AlphaFoldDB" id="A0A7V8V339"/>
<dbReference type="RefSeq" id="WP_207395552.1">
    <property type="nucleotide sequence ID" value="NZ_JABRWO010000003.1"/>
</dbReference>
<organism evidence="2 3">
    <name type="scientific">Bremerella alba</name>
    <dbReference type="NCBI Taxonomy" id="980252"/>
    <lineage>
        <taxon>Bacteria</taxon>
        <taxon>Pseudomonadati</taxon>
        <taxon>Planctomycetota</taxon>
        <taxon>Planctomycetia</taxon>
        <taxon>Pirellulales</taxon>
        <taxon>Pirellulaceae</taxon>
        <taxon>Bremerella</taxon>
    </lineage>
</organism>
<evidence type="ECO:0000256" key="1">
    <source>
        <dbReference type="SAM" id="MobiDB-lite"/>
    </source>
</evidence>
<keyword evidence="3" id="KW-1185">Reference proteome</keyword>
<proteinExistence type="predicted"/>
<protein>
    <submittedName>
        <fullName evidence="2">Uncharacterized protein</fullName>
    </submittedName>
</protein>
<feature type="compositionally biased region" description="Polar residues" evidence="1">
    <location>
        <begin position="169"/>
        <end position="181"/>
    </location>
</feature>
<dbReference type="EMBL" id="JABRWO010000003">
    <property type="protein sequence ID" value="MBA2114064.1"/>
    <property type="molecule type" value="Genomic_DNA"/>
</dbReference>
<feature type="compositionally biased region" description="Polar residues" evidence="1">
    <location>
        <begin position="152"/>
        <end position="161"/>
    </location>
</feature>
<evidence type="ECO:0000313" key="2">
    <source>
        <dbReference type="EMBL" id="MBA2114064.1"/>
    </source>
</evidence>
<feature type="region of interest" description="Disordered" evidence="1">
    <location>
        <begin position="152"/>
        <end position="181"/>
    </location>
</feature>
<dbReference type="Proteomes" id="UP000551616">
    <property type="component" value="Unassembled WGS sequence"/>
</dbReference>
<accession>A0A7V8V339</accession>
<evidence type="ECO:0000313" key="3">
    <source>
        <dbReference type="Proteomes" id="UP000551616"/>
    </source>
</evidence>
<name>A0A7V8V339_9BACT</name>
<sequence>MKLRYEYMNQRQLGQLFNATSHDVGKWLRDLELRNQKGSPSSEAFQRKLVSKNFDTNGTYSYVWHAERTARILEEAGHPLASIMPTQVVETPAVKGPFTLRASDADNWHLVGNDNQVTIVIRGERNADAVKRVMNIAHRAGILNRISESQALSEQHQSNQPLAEVASDDASTSEFQIYQST</sequence>